<evidence type="ECO:0000313" key="8">
    <source>
        <dbReference type="Proteomes" id="UP000233551"/>
    </source>
</evidence>
<dbReference type="Proteomes" id="UP000233551">
    <property type="component" value="Unassembled WGS sequence"/>
</dbReference>
<evidence type="ECO:0000313" key="7">
    <source>
        <dbReference type="EMBL" id="PKI74400.1"/>
    </source>
</evidence>
<reference evidence="7 8" key="1">
    <citation type="submission" date="2017-11" db="EMBL/GenBank/DDBJ databases">
        <title>De-novo sequencing of pomegranate (Punica granatum L.) genome.</title>
        <authorList>
            <person name="Akparov Z."/>
            <person name="Amiraslanov A."/>
            <person name="Hajiyeva S."/>
            <person name="Abbasov M."/>
            <person name="Kaur K."/>
            <person name="Hamwieh A."/>
            <person name="Solovyev V."/>
            <person name="Salamov A."/>
            <person name="Braich B."/>
            <person name="Kosarev P."/>
            <person name="Mahmoud A."/>
            <person name="Hajiyev E."/>
            <person name="Babayeva S."/>
            <person name="Izzatullayeva V."/>
            <person name="Mammadov A."/>
            <person name="Mammadov A."/>
            <person name="Sharifova S."/>
            <person name="Ojaghi J."/>
            <person name="Eynullazada K."/>
            <person name="Bayramov B."/>
            <person name="Abdulazimova A."/>
            <person name="Shahmuradov I."/>
        </authorList>
    </citation>
    <scope>NUCLEOTIDE SEQUENCE [LARGE SCALE GENOMIC DNA]</scope>
    <source>
        <strain evidence="8">cv. AG2017</strain>
        <tissue evidence="7">Leaf</tissue>
    </source>
</reference>
<name>A0A2I0L1D4_PUNGR</name>
<keyword evidence="8" id="KW-1185">Reference proteome</keyword>
<dbReference type="Pfam" id="PF00319">
    <property type="entry name" value="SRF-TF"/>
    <property type="match status" value="1"/>
</dbReference>
<dbReference type="GO" id="GO:0000981">
    <property type="term" value="F:DNA-binding transcription factor activity, RNA polymerase II-specific"/>
    <property type="evidence" value="ECO:0007669"/>
    <property type="project" value="TreeGrafter"/>
</dbReference>
<dbReference type="PROSITE" id="PS50066">
    <property type="entry name" value="MADS_BOX_2"/>
    <property type="match status" value="1"/>
</dbReference>
<evidence type="ECO:0000256" key="2">
    <source>
        <dbReference type="ARBA" id="ARBA00023015"/>
    </source>
</evidence>
<dbReference type="GO" id="GO:0005634">
    <property type="term" value="C:nucleus"/>
    <property type="evidence" value="ECO:0007669"/>
    <property type="project" value="UniProtKB-SubCell"/>
</dbReference>
<comment type="caution">
    <text evidence="7">The sequence shown here is derived from an EMBL/GenBank/DDBJ whole genome shotgun (WGS) entry which is preliminary data.</text>
</comment>
<dbReference type="InterPro" id="IPR036879">
    <property type="entry name" value="TF_MADSbox_sf"/>
</dbReference>
<evidence type="ECO:0000256" key="3">
    <source>
        <dbReference type="ARBA" id="ARBA00023125"/>
    </source>
</evidence>
<proteinExistence type="predicted"/>
<keyword evidence="2" id="KW-0805">Transcription regulation</keyword>
<dbReference type="Gene3D" id="3.40.1810.10">
    <property type="entry name" value="Transcription factor, MADS-box"/>
    <property type="match status" value="1"/>
</dbReference>
<dbReference type="InterPro" id="IPR002100">
    <property type="entry name" value="TF_MADSbox"/>
</dbReference>
<dbReference type="PANTHER" id="PTHR11945">
    <property type="entry name" value="MADS BOX PROTEIN"/>
    <property type="match status" value="1"/>
</dbReference>
<feature type="domain" description="MADS-box" evidence="6">
    <location>
        <begin position="1"/>
        <end position="40"/>
    </location>
</feature>
<accession>A0A2I0L1D4</accession>
<keyword evidence="4" id="KW-0804">Transcription</keyword>
<evidence type="ECO:0000256" key="4">
    <source>
        <dbReference type="ARBA" id="ARBA00023163"/>
    </source>
</evidence>
<evidence type="ECO:0000256" key="5">
    <source>
        <dbReference type="ARBA" id="ARBA00023242"/>
    </source>
</evidence>
<gene>
    <name evidence="7" type="ORF">CRG98_005164</name>
</gene>
<dbReference type="AlphaFoldDB" id="A0A2I0L1D4"/>
<evidence type="ECO:0000259" key="6">
    <source>
        <dbReference type="PROSITE" id="PS50066"/>
    </source>
</evidence>
<dbReference type="GO" id="GO:0000978">
    <property type="term" value="F:RNA polymerase II cis-regulatory region sequence-specific DNA binding"/>
    <property type="evidence" value="ECO:0007669"/>
    <property type="project" value="TreeGrafter"/>
</dbReference>
<evidence type="ECO:0000256" key="1">
    <source>
        <dbReference type="ARBA" id="ARBA00004123"/>
    </source>
</evidence>
<comment type="subcellular location">
    <subcellularLocation>
        <location evidence="1">Nucleus</location>
    </subcellularLocation>
</comment>
<organism evidence="7 8">
    <name type="scientific">Punica granatum</name>
    <name type="common">Pomegranate</name>
    <dbReference type="NCBI Taxonomy" id="22663"/>
    <lineage>
        <taxon>Eukaryota</taxon>
        <taxon>Viridiplantae</taxon>
        <taxon>Streptophyta</taxon>
        <taxon>Embryophyta</taxon>
        <taxon>Tracheophyta</taxon>
        <taxon>Spermatophyta</taxon>
        <taxon>Magnoliopsida</taxon>
        <taxon>eudicotyledons</taxon>
        <taxon>Gunneridae</taxon>
        <taxon>Pentapetalae</taxon>
        <taxon>rosids</taxon>
        <taxon>malvids</taxon>
        <taxon>Myrtales</taxon>
        <taxon>Lythraceae</taxon>
        <taxon>Punica</taxon>
    </lineage>
</organism>
<dbReference type="STRING" id="22663.A0A2I0L1D4"/>
<dbReference type="EMBL" id="PGOL01000208">
    <property type="protein sequence ID" value="PKI74400.1"/>
    <property type="molecule type" value="Genomic_DNA"/>
</dbReference>
<sequence length="178" mass="19709">MAEDRAGHIQQASQGLFSKATELSLLCGAEVAIITYSPHGNRPYVFGYPSVDATIHRFAGVAQATNTTGAFGNPSGDDRLNEYRHQYSDLVLQLEEARKRQKLGQGPRWWEGPTEDQDVEDLKRYIECMEKLTEKAGQRLEELRSTAVAAPISATTCSSDSVVVDLRKKAGFHGDRHD</sequence>
<dbReference type="SUPFAM" id="SSF55455">
    <property type="entry name" value="SRF-like"/>
    <property type="match status" value="1"/>
</dbReference>
<keyword evidence="5" id="KW-0539">Nucleus</keyword>
<keyword evidence="3" id="KW-0238">DNA-binding</keyword>
<dbReference type="PANTHER" id="PTHR11945:SF723">
    <property type="entry name" value="AGAMOUS-LIKE MADS-BOX PROTEIN AGL62"/>
    <property type="match status" value="1"/>
</dbReference>
<protein>
    <recommendedName>
        <fullName evidence="6">MADS-box domain-containing protein</fullName>
    </recommendedName>
</protein>
<dbReference type="GO" id="GO:0046983">
    <property type="term" value="F:protein dimerization activity"/>
    <property type="evidence" value="ECO:0007669"/>
    <property type="project" value="InterPro"/>
</dbReference>